<dbReference type="EMBL" id="JANPWB010000002">
    <property type="protein sequence ID" value="KAJ1207240.1"/>
    <property type="molecule type" value="Genomic_DNA"/>
</dbReference>
<protein>
    <submittedName>
        <fullName evidence="2">Uncharacterized protein</fullName>
    </submittedName>
</protein>
<gene>
    <name evidence="2" type="ORF">NDU88_002632</name>
</gene>
<proteinExistence type="predicted"/>
<feature type="compositionally biased region" description="Acidic residues" evidence="1">
    <location>
        <begin position="109"/>
        <end position="118"/>
    </location>
</feature>
<dbReference type="Proteomes" id="UP001066276">
    <property type="component" value="Chromosome 1_2"/>
</dbReference>
<evidence type="ECO:0000313" key="2">
    <source>
        <dbReference type="EMBL" id="KAJ1207240.1"/>
    </source>
</evidence>
<organism evidence="2 3">
    <name type="scientific">Pleurodeles waltl</name>
    <name type="common">Iberian ribbed newt</name>
    <dbReference type="NCBI Taxonomy" id="8319"/>
    <lineage>
        <taxon>Eukaryota</taxon>
        <taxon>Metazoa</taxon>
        <taxon>Chordata</taxon>
        <taxon>Craniata</taxon>
        <taxon>Vertebrata</taxon>
        <taxon>Euteleostomi</taxon>
        <taxon>Amphibia</taxon>
        <taxon>Batrachia</taxon>
        <taxon>Caudata</taxon>
        <taxon>Salamandroidea</taxon>
        <taxon>Salamandridae</taxon>
        <taxon>Pleurodelinae</taxon>
        <taxon>Pleurodeles</taxon>
    </lineage>
</organism>
<dbReference type="AlphaFoldDB" id="A0AAV7W4K5"/>
<evidence type="ECO:0000256" key="1">
    <source>
        <dbReference type="SAM" id="MobiDB-lite"/>
    </source>
</evidence>
<evidence type="ECO:0000313" key="3">
    <source>
        <dbReference type="Proteomes" id="UP001066276"/>
    </source>
</evidence>
<name>A0AAV7W4K5_PLEWA</name>
<sequence length="118" mass="13218">MALCSGLRVWKLCPRKSEASVAAYTRPRAPTQGLRKLDQERKYPGGTVDGIDSDPEEVGAVAKHIWDKDTEPRGVLKPERDERRGEWFSPGGEDVAMMESRMDARSGTPEEDDVEESR</sequence>
<keyword evidence="3" id="KW-1185">Reference proteome</keyword>
<feature type="region of interest" description="Disordered" evidence="1">
    <location>
        <begin position="63"/>
        <end position="118"/>
    </location>
</feature>
<accession>A0AAV7W4K5</accession>
<reference evidence="2" key="1">
    <citation type="journal article" date="2022" name="bioRxiv">
        <title>Sequencing and chromosome-scale assembly of the giantPleurodeles waltlgenome.</title>
        <authorList>
            <person name="Brown T."/>
            <person name="Elewa A."/>
            <person name="Iarovenko S."/>
            <person name="Subramanian E."/>
            <person name="Araus A.J."/>
            <person name="Petzold A."/>
            <person name="Susuki M."/>
            <person name="Suzuki K.-i.T."/>
            <person name="Hayashi T."/>
            <person name="Toyoda A."/>
            <person name="Oliveira C."/>
            <person name="Osipova E."/>
            <person name="Leigh N.D."/>
            <person name="Simon A."/>
            <person name="Yun M.H."/>
        </authorList>
    </citation>
    <scope>NUCLEOTIDE SEQUENCE</scope>
    <source>
        <strain evidence="2">20211129_DDA</strain>
        <tissue evidence="2">Liver</tissue>
    </source>
</reference>
<comment type="caution">
    <text evidence="2">The sequence shown here is derived from an EMBL/GenBank/DDBJ whole genome shotgun (WGS) entry which is preliminary data.</text>
</comment>
<feature type="compositionally biased region" description="Basic and acidic residues" evidence="1">
    <location>
        <begin position="64"/>
        <end position="86"/>
    </location>
</feature>